<keyword evidence="7 8" id="KW-0472">Membrane</keyword>
<evidence type="ECO:0000256" key="5">
    <source>
        <dbReference type="ARBA" id="ARBA00022692"/>
    </source>
</evidence>
<feature type="transmembrane region" description="Helical" evidence="8">
    <location>
        <begin position="49"/>
        <end position="68"/>
    </location>
</feature>
<name>A0A327VYZ1_9BACT</name>
<dbReference type="PROSITE" id="PS50850">
    <property type="entry name" value="MFS"/>
    <property type="match status" value="1"/>
</dbReference>
<feature type="transmembrane region" description="Helical" evidence="8">
    <location>
        <begin position="253"/>
        <end position="272"/>
    </location>
</feature>
<keyword evidence="5 8" id="KW-0812">Transmembrane</keyword>
<evidence type="ECO:0000313" key="10">
    <source>
        <dbReference type="EMBL" id="RAJ82199.1"/>
    </source>
</evidence>
<feature type="transmembrane region" description="Helical" evidence="8">
    <location>
        <begin position="308"/>
        <end position="327"/>
    </location>
</feature>
<feature type="transmembrane region" description="Helical" evidence="8">
    <location>
        <begin position="166"/>
        <end position="188"/>
    </location>
</feature>
<evidence type="ECO:0000256" key="3">
    <source>
        <dbReference type="ARBA" id="ARBA00022448"/>
    </source>
</evidence>
<reference evidence="10 11" key="1">
    <citation type="submission" date="2018-06" db="EMBL/GenBank/DDBJ databases">
        <title>Genomic Encyclopedia of Archaeal and Bacterial Type Strains, Phase II (KMG-II): from individual species to whole genera.</title>
        <authorList>
            <person name="Goeker M."/>
        </authorList>
    </citation>
    <scope>NUCLEOTIDE SEQUENCE [LARGE SCALE GENOMIC DNA]</scope>
    <source>
        <strain evidence="10 11">DSM 29821</strain>
    </source>
</reference>
<keyword evidence="6 8" id="KW-1133">Transmembrane helix</keyword>
<dbReference type="Pfam" id="PF07690">
    <property type="entry name" value="MFS_1"/>
    <property type="match status" value="1"/>
</dbReference>
<dbReference type="GO" id="GO:1990961">
    <property type="term" value="P:xenobiotic detoxification by transmembrane export across the plasma membrane"/>
    <property type="evidence" value="ECO:0007669"/>
    <property type="project" value="InterPro"/>
</dbReference>
<dbReference type="PANTHER" id="PTHR23502:SF132">
    <property type="entry name" value="POLYAMINE TRANSPORTER 2-RELATED"/>
    <property type="match status" value="1"/>
</dbReference>
<dbReference type="InterPro" id="IPR020846">
    <property type="entry name" value="MFS_dom"/>
</dbReference>
<feature type="transmembrane region" description="Helical" evidence="8">
    <location>
        <begin position="374"/>
        <end position="394"/>
    </location>
</feature>
<keyword evidence="3" id="KW-0813">Transport</keyword>
<accession>A0A327VYZ1</accession>
<dbReference type="GO" id="GO:0042910">
    <property type="term" value="F:xenobiotic transmembrane transporter activity"/>
    <property type="evidence" value="ECO:0007669"/>
    <property type="project" value="InterPro"/>
</dbReference>
<feature type="transmembrane region" description="Helical" evidence="8">
    <location>
        <begin position="138"/>
        <end position="160"/>
    </location>
</feature>
<evidence type="ECO:0000256" key="7">
    <source>
        <dbReference type="ARBA" id="ARBA00023136"/>
    </source>
</evidence>
<evidence type="ECO:0000313" key="11">
    <source>
        <dbReference type="Proteomes" id="UP000249819"/>
    </source>
</evidence>
<feature type="transmembrane region" description="Helical" evidence="8">
    <location>
        <begin position="348"/>
        <end position="368"/>
    </location>
</feature>
<dbReference type="NCBIfam" id="TIGR00710">
    <property type="entry name" value="efflux_Bcr_CflA"/>
    <property type="match status" value="1"/>
</dbReference>
<keyword evidence="11" id="KW-1185">Reference proteome</keyword>
<dbReference type="Proteomes" id="UP000249819">
    <property type="component" value="Unassembled WGS sequence"/>
</dbReference>
<comment type="caution">
    <text evidence="10">The sequence shown here is derived from an EMBL/GenBank/DDBJ whole genome shotgun (WGS) entry which is preliminary data.</text>
</comment>
<dbReference type="FunFam" id="1.20.1720.10:FF:000005">
    <property type="entry name" value="Bcr/CflA family efflux transporter"/>
    <property type="match status" value="1"/>
</dbReference>
<dbReference type="SUPFAM" id="SSF103473">
    <property type="entry name" value="MFS general substrate transporter"/>
    <property type="match status" value="1"/>
</dbReference>
<sequence>MTTTTIAPSRFFFLILILGSLTALGPFSIDMYLPGFPAIAKDLHTDVATIGFSLTSFFIGISAGQLLYGPLLDRFGRKKPLYAGLILYILASIGCLYSHSIESLITLRFFQAIGSCAATVAAVAMVRDIFPVQDNARVFALLMLVVGASPMVAPAVGGYITSVFGWHMVFLILSVLGGAILLSCILWLPESYQPDTTMSLKPKPIIKNFVSVLANAQFTTYALAGAFSFAGIFTYVSGSPRVFMQIYEVSESTYGWIFAGLSVGFIGCSQINSRLLRRFQSKQIIPWALSFQSLFGILIYLSAFSKVLTLPLLIILLFGYLCCLGFVNPNTAALCLAPFSKNAGSASAVMGALQLGIGAVASAAVSAFDGDGAGPMAATLALCGLSAWAILVIGKKFIRTEATQTAAQPIMH</sequence>
<evidence type="ECO:0000256" key="4">
    <source>
        <dbReference type="ARBA" id="ARBA00022475"/>
    </source>
</evidence>
<dbReference type="InterPro" id="IPR011701">
    <property type="entry name" value="MFS"/>
</dbReference>
<organism evidence="10 11">
    <name type="scientific">Chitinophaga dinghuensis</name>
    <dbReference type="NCBI Taxonomy" id="1539050"/>
    <lineage>
        <taxon>Bacteria</taxon>
        <taxon>Pseudomonadati</taxon>
        <taxon>Bacteroidota</taxon>
        <taxon>Chitinophagia</taxon>
        <taxon>Chitinophagales</taxon>
        <taxon>Chitinophagaceae</taxon>
        <taxon>Chitinophaga</taxon>
    </lineage>
</organism>
<dbReference type="InterPro" id="IPR004812">
    <property type="entry name" value="Efflux_drug-R_Bcr/CmlA"/>
</dbReference>
<evidence type="ECO:0000256" key="6">
    <source>
        <dbReference type="ARBA" id="ARBA00022989"/>
    </source>
</evidence>
<protein>
    <submittedName>
        <fullName evidence="10">DHA1 family bicyclomycin/chloramphenicol resistance-like MFS transporter</fullName>
    </submittedName>
</protein>
<dbReference type="GO" id="GO:0015385">
    <property type="term" value="F:sodium:proton antiporter activity"/>
    <property type="evidence" value="ECO:0007669"/>
    <property type="project" value="TreeGrafter"/>
</dbReference>
<feature type="domain" description="Major facilitator superfamily (MFS) profile" evidence="9">
    <location>
        <begin position="14"/>
        <end position="401"/>
    </location>
</feature>
<feature type="transmembrane region" description="Helical" evidence="8">
    <location>
        <begin position="105"/>
        <end position="126"/>
    </location>
</feature>
<feature type="transmembrane region" description="Helical" evidence="8">
    <location>
        <begin position="284"/>
        <end position="302"/>
    </location>
</feature>
<evidence type="ECO:0000256" key="8">
    <source>
        <dbReference type="SAM" id="Phobius"/>
    </source>
</evidence>
<dbReference type="RefSeq" id="WP_317048647.1">
    <property type="nucleotide sequence ID" value="NZ_QLMA01000004.1"/>
</dbReference>
<evidence type="ECO:0000259" key="9">
    <source>
        <dbReference type="PROSITE" id="PS50850"/>
    </source>
</evidence>
<dbReference type="InterPro" id="IPR036259">
    <property type="entry name" value="MFS_trans_sf"/>
</dbReference>
<comment type="similarity">
    <text evidence="2">Belongs to the major facilitator superfamily. Bcr/CmlA family.</text>
</comment>
<comment type="subcellular location">
    <subcellularLocation>
        <location evidence="1">Cell membrane</location>
        <topology evidence="1">Multi-pass membrane protein</topology>
    </subcellularLocation>
</comment>
<dbReference type="EMBL" id="QLMA01000004">
    <property type="protein sequence ID" value="RAJ82199.1"/>
    <property type="molecule type" value="Genomic_DNA"/>
</dbReference>
<keyword evidence="4" id="KW-1003">Cell membrane</keyword>
<feature type="transmembrane region" description="Helical" evidence="8">
    <location>
        <begin position="80"/>
        <end position="99"/>
    </location>
</feature>
<gene>
    <name evidence="10" type="ORF">CLV59_104424</name>
</gene>
<feature type="transmembrane region" description="Helical" evidence="8">
    <location>
        <begin position="12"/>
        <end position="29"/>
    </location>
</feature>
<feature type="transmembrane region" description="Helical" evidence="8">
    <location>
        <begin position="209"/>
        <end position="233"/>
    </location>
</feature>
<evidence type="ECO:0000256" key="1">
    <source>
        <dbReference type="ARBA" id="ARBA00004651"/>
    </source>
</evidence>
<dbReference type="AlphaFoldDB" id="A0A327VYZ1"/>
<dbReference type="PANTHER" id="PTHR23502">
    <property type="entry name" value="MAJOR FACILITATOR SUPERFAMILY"/>
    <property type="match status" value="1"/>
</dbReference>
<evidence type="ECO:0000256" key="2">
    <source>
        <dbReference type="ARBA" id="ARBA00006236"/>
    </source>
</evidence>
<dbReference type="Gene3D" id="1.20.1720.10">
    <property type="entry name" value="Multidrug resistance protein D"/>
    <property type="match status" value="1"/>
</dbReference>
<dbReference type="CDD" id="cd17320">
    <property type="entry name" value="MFS_MdfA_MDR_like"/>
    <property type="match status" value="1"/>
</dbReference>
<proteinExistence type="inferred from homology"/>
<dbReference type="GO" id="GO:0005886">
    <property type="term" value="C:plasma membrane"/>
    <property type="evidence" value="ECO:0007669"/>
    <property type="project" value="UniProtKB-SubCell"/>
</dbReference>